<reference evidence="9 10" key="1">
    <citation type="submission" date="2017-04" db="EMBL/GenBank/DDBJ databases">
        <authorList>
            <person name="Afonso C.L."/>
            <person name="Miller P.J."/>
            <person name="Scott M.A."/>
            <person name="Spackman E."/>
            <person name="Goraichik I."/>
            <person name="Dimitrov K.M."/>
            <person name="Suarez D.L."/>
            <person name="Swayne D.E."/>
        </authorList>
    </citation>
    <scope>NUCLEOTIDE SEQUENCE [LARGE SCALE GENOMIC DNA]</scope>
    <source>
        <strain evidence="9 10">DSM 12555</strain>
    </source>
</reference>
<dbReference type="GO" id="GO:0055085">
    <property type="term" value="P:transmembrane transport"/>
    <property type="evidence" value="ECO:0007669"/>
    <property type="project" value="InterPro"/>
</dbReference>
<dbReference type="AlphaFoldDB" id="A0A1W1XY48"/>
<keyword evidence="3" id="KW-1003">Cell membrane</keyword>
<dbReference type="CDD" id="cd06261">
    <property type="entry name" value="TM_PBP2"/>
    <property type="match status" value="1"/>
</dbReference>
<dbReference type="Proteomes" id="UP000192468">
    <property type="component" value="Unassembled WGS sequence"/>
</dbReference>
<feature type="transmembrane region" description="Helical" evidence="7">
    <location>
        <begin position="110"/>
        <end position="130"/>
    </location>
</feature>
<evidence type="ECO:0000313" key="10">
    <source>
        <dbReference type="Proteomes" id="UP000192468"/>
    </source>
</evidence>
<dbReference type="Gene3D" id="1.10.3720.10">
    <property type="entry name" value="MetI-like"/>
    <property type="match status" value="1"/>
</dbReference>
<keyword evidence="4 7" id="KW-0812">Transmembrane</keyword>
<dbReference type="SUPFAM" id="SSF161098">
    <property type="entry name" value="MetI-like"/>
    <property type="match status" value="1"/>
</dbReference>
<keyword evidence="6 7" id="KW-0472">Membrane</keyword>
<proteinExistence type="inferred from homology"/>
<keyword evidence="5 7" id="KW-1133">Transmembrane helix</keyword>
<dbReference type="EMBL" id="FWXH01000029">
    <property type="protein sequence ID" value="SMC28777.1"/>
    <property type="molecule type" value="Genomic_DNA"/>
</dbReference>
<evidence type="ECO:0000256" key="3">
    <source>
        <dbReference type="ARBA" id="ARBA00022475"/>
    </source>
</evidence>
<evidence type="ECO:0000256" key="4">
    <source>
        <dbReference type="ARBA" id="ARBA00022692"/>
    </source>
</evidence>
<feature type="transmembrane region" description="Helical" evidence="7">
    <location>
        <begin position="151"/>
        <end position="168"/>
    </location>
</feature>
<organism evidence="9 10">
    <name type="scientific">Clostridium acidisoli DSM 12555</name>
    <dbReference type="NCBI Taxonomy" id="1121291"/>
    <lineage>
        <taxon>Bacteria</taxon>
        <taxon>Bacillati</taxon>
        <taxon>Bacillota</taxon>
        <taxon>Clostridia</taxon>
        <taxon>Eubacteriales</taxon>
        <taxon>Clostridiaceae</taxon>
        <taxon>Clostridium</taxon>
    </lineage>
</organism>
<dbReference type="PROSITE" id="PS50928">
    <property type="entry name" value="ABC_TM1"/>
    <property type="match status" value="1"/>
</dbReference>
<gene>
    <name evidence="9" type="ORF">SAMN02745134_03662</name>
</gene>
<dbReference type="OrthoDB" id="9796361at2"/>
<protein>
    <submittedName>
        <fullName evidence="9">NitT/TauT family transport system permease protein</fullName>
    </submittedName>
</protein>
<comment type="similarity">
    <text evidence="7">Belongs to the binding-protein-dependent transport system permease family.</text>
</comment>
<evidence type="ECO:0000256" key="1">
    <source>
        <dbReference type="ARBA" id="ARBA00004651"/>
    </source>
</evidence>
<dbReference type="PANTHER" id="PTHR30151">
    <property type="entry name" value="ALKANE SULFONATE ABC TRANSPORTER-RELATED, MEMBRANE SUBUNIT"/>
    <property type="match status" value="1"/>
</dbReference>
<dbReference type="PANTHER" id="PTHR30151:SF0">
    <property type="entry name" value="ABC TRANSPORTER PERMEASE PROTEIN MJ0413-RELATED"/>
    <property type="match status" value="1"/>
</dbReference>
<sequence>MIWEAVYKVGVDVLGIWKVYTFPSPINVLKTLGSLIGDNTLIAAILISMRRIIIGYLISLIIGLIIGLLIVRFKYLDENFSALILGLQTLPSVCWLPFAILWFGLNESSIIFVTTIGSVFAISMATEAGIKNVNPIYVKAARTMGAKGLKLYFNVVIPSALPSIISGMKQGWSFAWRALIAGEMLSATKGLGQILMLGRDLADINQVMSVMIVIIVLGLVIDKFIFGALEKNVRQRCGLDRN</sequence>
<name>A0A1W1XY48_9CLOT</name>
<dbReference type="GO" id="GO:0005886">
    <property type="term" value="C:plasma membrane"/>
    <property type="evidence" value="ECO:0007669"/>
    <property type="project" value="UniProtKB-SubCell"/>
</dbReference>
<keyword evidence="10" id="KW-1185">Reference proteome</keyword>
<evidence type="ECO:0000256" key="2">
    <source>
        <dbReference type="ARBA" id="ARBA00022448"/>
    </source>
</evidence>
<evidence type="ECO:0000256" key="6">
    <source>
        <dbReference type="ARBA" id="ARBA00023136"/>
    </source>
</evidence>
<dbReference type="InterPro" id="IPR000515">
    <property type="entry name" value="MetI-like"/>
</dbReference>
<dbReference type="RefSeq" id="WP_084117653.1">
    <property type="nucleotide sequence ID" value="NZ_FWXH01000029.1"/>
</dbReference>
<evidence type="ECO:0000259" key="8">
    <source>
        <dbReference type="PROSITE" id="PS50928"/>
    </source>
</evidence>
<evidence type="ECO:0000313" key="9">
    <source>
        <dbReference type="EMBL" id="SMC28777.1"/>
    </source>
</evidence>
<feature type="transmembrane region" description="Helical" evidence="7">
    <location>
        <begin position="206"/>
        <end position="226"/>
    </location>
</feature>
<feature type="domain" description="ABC transmembrane type-1" evidence="8">
    <location>
        <begin position="45"/>
        <end position="225"/>
    </location>
</feature>
<dbReference type="Pfam" id="PF00528">
    <property type="entry name" value="BPD_transp_1"/>
    <property type="match status" value="1"/>
</dbReference>
<dbReference type="InterPro" id="IPR035906">
    <property type="entry name" value="MetI-like_sf"/>
</dbReference>
<feature type="transmembrane region" description="Helical" evidence="7">
    <location>
        <begin position="83"/>
        <end position="104"/>
    </location>
</feature>
<feature type="transmembrane region" description="Helical" evidence="7">
    <location>
        <begin position="53"/>
        <end position="71"/>
    </location>
</feature>
<dbReference type="STRING" id="1121291.SAMN02745134_03662"/>
<evidence type="ECO:0000256" key="7">
    <source>
        <dbReference type="RuleBase" id="RU363032"/>
    </source>
</evidence>
<evidence type="ECO:0000256" key="5">
    <source>
        <dbReference type="ARBA" id="ARBA00022989"/>
    </source>
</evidence>
<accession>A0A1W1XY48</accession>
<keyword evidence="2 7" id="KW-0813">Transport</keyword>
<comment type="subcellular location">
    <subcellularLocation>
        <location evidence="1 7">Cell membrane</location>
        <topology evidence="1 7">Multi-pass membrane protein</topology>
    </subcellularLocation>
</comment>